<dbReference type="InterPro" id="IPR029058">
    <property type="entry name" value="AB_hydrolase_fold"/>
</dbReference>
<name>A0A6F8Y4G9_9ACTN</name>
<dbReference type="AlphaFoldDB" id="A0A6F8Y4G9"/>
<dbReference type="PANTHER" id="PTHR43265">
    <property type="entry name" value="ESTERASE ESTD"/>
    <property type="match status" value="1"/>
</dbReference>
<dbReference type="Gene3D" id="3.40.50.1820">
    <property type="entry name" value="alpha/beta hydrolase"/>
    <property type="match status" value="1"/>
</dbReference>
<dbReference type="Pfam" id="PF12146">
    <property type="entry name" value="Hydrolase_4"/>
    <property type="match status" value="1"/>
</dbReference>
<feature type="domain" description="Serine aminopeptidase S33" evidence="1">
    <location>
        <begin position="53"/>
        <end position="270"/>
    </location>
</feature>
<proteinExistence type="predicted"/>
<dbReference type="InterPro" id="IPR053145">
    <property type="entry name" value="AB_hydrolase_Est10"/>
</dbReference>
<accession>A0A6F8Y4G9</accession>
<sequence length="315" mass="33246">MAAVADDGLLLAGTLTLPDGPGPHPAVLLLHASGPLDRDANTRRHRMQLGPPLAAALAANGIATLRYDRRGVGATPGIWRATGFTTTRHDAAAALRALADRPDIRADAIGVIGHSEGAIHAMTLAAQPSTAAAFGTPASGARPAVAAVVLLAGFARLGEDALRRQAQMIAGGLPAPVRPLLPALANRYLARIAATSTDVARVAGIPVNARWIRELLTHDPRADLANIHVPVLAITGGNDIQVDPADLDEIHRLTPGKAEIHRIPDLTHLLRRHPGRPSLRTYPRQLREPVDPDLLTQITDWLTTRLQVPVQGTAT</sequence>
<keyword evidence="2" id="KW-0378">Hydrolase</keyword>
<reference evidence="2 3" key="1">
    <citation type="submission" date="2020-03" db="EMBL/GenBank/DDBJ databases">
        <title>Whole genome shotgun sequence of Phytohabitans flavus NBRC 107702.</title>
        <authorList>
            <person name="Komaki H."/>
            <person name="Tamura T."/>
        </authorList>
    </citation>
    <scope>NUCLEOTIDE SEQUENCE [LARGE SCALE GENOMIC DNA]</scope>
    <source>
        <strain evidence="2 3">NBRC 107702</strain>
    </source>
</reference>
<protein>
    <submittedName>
        <fullName evidence="2">Acyl-CoA thioester hydrolase</fullName>
    </submittedName>
</protein>
<dbReference type="InterPro" id="IPR022742">
    <property type="entry name" value="Hydrolase_4"/>
</dbReference>
<dbReference type="EMBL" id="AP022870">
    <property type="protein sequence ID" value="BCB80878.1"/>
    <property type="molecule type" value="Genomic_DNA"/>
</dbReference>
<evidence type="ECO:0000313" key="3">
    <source>
        <dbReference type="Proteomes" id="UP000502508"/>
    </source>
</evidence>
<dbReference type="PANTHER" id="PTHR43265:SF1">
    <property type="entry name" value="ESTERASE ESTD"/>
    <property type="match status" value="1"/>
</dbReference>
<dbReference type="SUPFAM" id="SSF53474">
    <property type="entry name" value="alpha/beta-Hydrolases"/>
    <property type="match status" value="1"/>
</dbReference>
<gene>
    <name evidence="2" type="ORF">Pflav_072880</name>
</gene>
<reference evidence="2 3" key="2">
    <citation type="submission" date="2020-03" db="EMBL/GenBank/DDBJ databases">
        <authorList>
            <person name="Ichikawa N."/>
            <person name="Kimura A."/>
            <person name="Kitahashi Y."/>
            <person name="Uohara A."/>
        </authorList>
    </citation>
    <scope>NUCLEOTIDE SEQUENCE [LARGE SCALE GENOMIC DNA]</scope>
    <source>
        <strain evidence="2 3">NBRC 107702</strain>
    </source>
</reference>
<dbReference type="KEGG" id="pfla:Pflav_072880"/>
<evidence type="ECO:0000259" key="1">
    <source>
        <dbReference type="Pfam" id="PF12146"/>
    </source>
</evidence>
<keyword evidence="3" id="KW-1185">Reference proteome</keyword>
<organism evidence="2 3">
    <name type="scientific">Phytohabitans flavus</name>
    <dbReference type="NCBI Taxonomy" id="1076124"/>
    <lineage>
        <taxon>Bacteria</taxon>
        <taxon>Bacillati</taxon>
        <taxon>Actinomycetota</taxon>
        <taxon>Actinomycetes</taxon>
        <taxon>Micromonosporales</taxon>
        <taxon>Micromonosporaceae</taxon>
    </lineage>
</organism>
<dbReference type="GO" id="GO:0052689">
    <property type="term" value="F:carboxylic ester hydrolase activity"/>
    <property type="evidence" value="ECO:0007669"/>
    <property type="project" value="TreeGrafter"/>
</dbReference>
<evidence type="ECO:0000313" key="2">
    <source>
        <dbReference type="EMBL" id="BCB80878.1"/>
    </source>
</evidence>
<dbReference type="Proteomes" id="UP000502508">
    <property type="component" value="Chromosome"/>
</dbReference>